<accession>A0A2C6L0B3</accession>
<keyword evidence="2" id="KW-0812">Transmembrane</keyword>
<dbReference type="Proteomes" id="UP000221165">
    <property type="component" value="Unassembled WGS sequence"/>
</dbReference>
<dbReference type="AlphaFoldDB" id="A0A2C6L0B3"/>
<feature type="region of interest" description="Disordered" evidence="1">
    <location>
        <begin position="105"/>
        <end position="196"/>
    </location>
</feature>
<feature type="compositionally biased region" description="Gly residues" evidence="1">
    <location>
        <begin position="184"/>
        <end position="196"/>
    </location>
</feature>
<feature type="compositionally biased region" description="Acidic residues" evidence="1">
    <location>
        <begin position="114"/>
        <end position="133"/>
    </location>
</feature>
<evidence type="ECO:0000313" key="4">
    <source>
        <dbReference type="Proteomes" id="UP000221165"/>
    </source>
</evidence>
<feature type="compositionally biased region" description="Low complexity" evidence="1">
    <location>
        <begin position="134"/>
        <end position="162"/>
    </location>
</feature>
<organism evidence="3 4">
    <name type="scientific">Cystoisospora suis</name>
    <dbReference type="NCBI Taxonomy" id="483139"/>
    <lineage>
        <taxon>Eukaryota</taxon>
        <taxon>Sar</taxon>
        <taxon>Alveolata</taxon>
        <taxon>Apicomplexa</taxon>
        <taxon>Conoidasida</taxon>
        <taxon>Coccidia</taxon>
        <taxon>Eucoccidiorida</taxon>
        <taxon>Eimeriorina</taxon>
        <taxon>Sarcocystidae</taxon>
        <taxon>Cystoisospora</taxon>
    </lineage>
</organism>
<keyword evidence="4" id="KW-1185">Reference proteome</keyword>
<name>A0A2C6L0B3_9APIC</name>
<dbReference type="VEuPathDB" id="ToxoDB:CSUI_004781"/>
<reference evidence="3 4" key="1">
    <citation type="journal article" date="2017" name="Int. J. Parasitol.">
        <title>The genome of the protozoan parasite Cystoisospora suis and a reverse vaccinology approach to identify vaccine candidates.</title>
        <authorList>
            <person name="Palmieri N."/>
            <person name="Shrestha A."/>
            <person name="Ruttkowski B."/>
            <person name="Beck T."/>
            <person name="Vogl C."/>
            <person name="Tomley F."/>
            <person name="Blake D.P."/>
            <person name="Joachim A."/>
        </authorList>
    </citation>
    <scope>NUCLEOTIDE SEQUENCE [LARGE SCALE GENOMIC DNA]</scope>
    <source>
        <strain evidence="3 4">Wien I</strain>
    </source>
</reference>
<evidence type="ECO:0000256" key="1">
    <source>
        <dbReference type="SAM" id="MobiDB-lite"/>
    </source>
</evidence>
<keyword evidence="2" id="KW-1133">Transmembrane helix</keyword>
<evidence type="ECO:0008006" key="5">
    <source>
        <dbReference type="Google" id="ProtNLM"/>
    </source>
</evidence>
<dbReference type="GeneID" id="94428176"/>
<evidence type="ECO:0000313" key="3">
    <source>
        <dbReference type="EMBL" id="PHJ21376.1"/>
    </source>
</evidence>
<sequence length="526" mass="57376">MRSFLHRARQKRSIEAGSKVVFSIVFFSFLSLTYLFYLSSRFSSLPPPSPYLSFSSFTMKGISSSSSSPRPHLLSSLLFFFFLLSSSVLTLVLAESAPRDTAALVAEESHPPQGEEEDWGLVNEGYEDSDSDGDSLSTASSSSDSLWLDSSSSSSSGDDLASIPDEEALEGGFGGGESLSATGGALGEEGGAGAGAAAGEEGALRMVVHRDHWSVITAVQQKAFNWQWFYFPPQASCEGMTLNMKKTTSLLRLLVLDVLKAALDSLAKSPKHEKDSNIVTFICSAAVTYVDTYRTMKAAYHTATGEADEVGVGTPVGQWYAIILKKEGKKVGKNKRLQGYYNECAVAASRTSTILTTSDYESPEATQVSLPAIYGNNVDSSLDSFNDTSNKQASSIIAKCMNEKKEPLQKSWILMHFAILQTFMVFDRLAECTLKSEHPPMTPDEKLGLIMARQVLLDHTQAHHYFHFFQTVEQFPAFAQKTGYFKSKRDVASSCAIPGVAGAEFPSKGSKIITAQLFHDFHAYFE</sequence>
<evidence type="ECO:0000256" key="2">
    <source>
        <dbReference type="SAM" id="Phobius"/>
    </source>
</evidence>
<proteinExistence type="predicted"/>
<feature type="transmembrane region" description="Helical" evidence="2">
    <location>
        <begin position="73"/>
        <end position="94"/>
    </location>
</feature>
<dbReference type="EMBL" id="MIGC01002269">
    <property type="protein sequence ID" value="PHJ21376.1"/>
    <property type="molecule type" value="Genomic_DNA"/>
</dbReference>
<gene>
    <name evidence="3" type="ORF">CSUI_004781</name>
</gene>
<protein>
    <recommendedName>
        <fullName evidence="5">Transmembrane protein</fullName>
    </recommendedName>
</protein>
<keyword evidence="2" id="KW-0472">Membrane</keyword>
<comment type="caution">
    <text evidence="3">The sequence shown here is derived from an EMBL/GenBank/DDBJ whole genome shotgun (WGS) entry which is preliminary data.</text>
</comment>
<dbReference type="RefSeq" id="XP_067923059.1">
    <property type="nucleotide sequence ID" value="XM_068064965.1"/>
</dbReference>
<feature type="transmembrane region" description="Helical" evidence="2">
    <location>
        <begin position="20"/>
        <end position="38"/>
    </location>
</feature>